<dbReference type="GO" id="GO:0036297">
    <property type="term" value="P:interstrand cross-link repair"/>
    <property type="evidence" value="ECO:0007669"/>
    <property type="project" value="InterPro"/>
</dbReference>
<dbReference type="AlphaFoldDB" id="A0A8J7FAT5"/>
<evidence type="ECO:0000256" key="7">
    <source>
        <dbReference type="ARBA" id="ARBA00022723"/>
    </source>
</evidence>
<evidence type="ECO:0000256" key="6">
    <source>
        <dbReference type="ARBA" id="ARBA00022722"/>
    </source>
</evidence>
<dbReference type="GO" id="GO:0004528">
    <property type="term" value="F:phosphodiesterase I activity"/>
    <property type="evidence" value="ECO:0007669"/>
    <property type="project" value="UniProtKB-EC"/>
</dbReference>
<comment type="catalytic activity">
    <reaction evidence="1">
        <text>Hydrolytically removes 5'-nucleotides successively from the 3'-hydroxy termini of 3'-hydroxy-terminated oligonucleotides.</text>
        <dbReference type="EC" id="3.1.4.1"/>
    </reaction>
</comment>
<keyword evidence="7" id="KW-0479">Metal-binding</keyword>
<protein>
    <recommendedName>
        <fullName evidence="5">phosphodiesterase I</fullName>
        <ecNumber evidence="5">3.1.4.1</ecNumber>
    </recommendedName>
</protein>
<comment type="similarity">
    <text evidence="4">Belongs to the FAN1 family.</text>
</comment>
<dbReference type="Pfam" id="PF21315">
    <property type="entry name" value="FAN1_HTH"/>
    <property type="match status" value="1"/>
</dbReference>
<dbReference type="RefSeq" id="WP_193953085.1">
    <property type="nucleotide sequence ID" value="NZ_JADEYS010000008.1"/>
</dbReference>
<keyword evidence="13" id="KW-1185">Reference proteome</keyword>
<keyword evidence="6" id="KW-0540">Nuclease</keyword>
<dbReference type="Pfam" id="PF08774">
    <property type="entry name" value="VRR_NUC"/>
    <property type="match status" value="1"/>
</dbReference>
<sequence>MAQNLSNDVDPLYYLHNFNQLMETISTLHLDLLRPQDLKFLEHYRQLETDAQQLYVRLICRRANFFRLDKLTYPEIGSLDNATDLLSEHELLKMNPNLTAIDISNLLTAKELKAALQIKGSPTKSALTDTLISELGDTAVEHSVWQRFIPVPVLFPHYRDSLERFRLIYFGNLYQDLSQFVVSDLGIMQFENYPLDQNTRAFNRTEDVDRYLLFDQINQQLEDAVLPNDEQLKILLCPMYNQRLELKRNRLIKAVGQQLERNKNLSAAAELYASASLPPNRERHVRTLFNQQLFEQALDHCHQLAEQPLSADEEMFCKSFTPRILRKLGGPVVRRPTEQFNSEQLVLDDDGQRVELQVITHYRALGYDGIWCENELFNTLFGLLFWQQIFAPLEGAFSHPYQQAPLDFNSPAFSQRRHRLFQNRLQQLHKVNLLEEIAGQYSEHLGIANPFINWKRCDPAHISLLCQRIPQHKLLMIMEKICFDPQAYRSGFPDLFLWHSASDDYLLVEVKGPGDQLQNSQKRWLRLFDSFGIQYQISWVTRPT</sequence>
<gene>
    <name evidence="12" type="ORF">IOQ59_09705</name>
</gene>
<dbReference type="EC" id="3.1.4.1" evidence="5"/>
<dbReference type="EMBL" id="JADEYS010000008">
    <property type="protein sequence ID" value="MBE9397532.1"/>
    <property type="molecule type" value="Genomic_DNA"/>
</dbReference>
<evidence type="ECO:0000256" key="3">
    <source>
        <dbReference type="ARBA" id="ARBA00001946"/>
    </source>
</evidence>
<comment type="cofactor">
    <cofactor evidence="3">
        <name>Mg(2+)</name>
        <dbReference type="ChEBI" id="CHEBI:18420"/>
    </cofactor>
</comment>
<dbReference type="SMART" id="SM00990">
    <property type="entry name" value="VRR_NUC"/>
    <property type="match status" value="1"/>
</dbReference>
<dbReference type="Proteomes" id="UP000640333">
    <property type="component" value="Unassembled WGS sequence"/>
</dbReference>
<evidence type="ECO:0000256" key="4">
    <source>
        <dbReference type="ARBA" id="ARBA00005533"/>
    </source>
</evidence>
<feature type="domain" description="VRR-NUC" evidence="11">
    <location>
        <begin position="433"/>
        <end position="542"/>
    </location>
</feature>
<evidence type="ECO:0000256" key="9">
    <source>
        <dbReference type="ARBA" id="ARBA00022842"/>
    </source>
</evidence>
<evidence type="ECO:0000313" key="13">
    <source>
        <dbReference type="Proteomes" id="UP000640333"/>
    </source>
</evidence>
<reference evidence="12" key="1">
    <citation type="submission" date="2020-10" db="EMBL/GenBank/DDBJ databases">
        <title>Bacterium isolated from coastal waters sediment.</title>
        <authorList>
            <person name="Chen R.-J."/>
            <person name="Lu D.-C."/>
            <person name="Zhu K.-L."/>
            <person name="Du Z.-J."/>
        </authorList>
    </citation>
    <scope>NUCLEOTIDE SEQUENCE</scope>
    <source>
        <strain evidence="12">N1Y112</strain>
    </source>
</reference>
<evidence type="ECO:0000256" key="5">
    <source>
        <dbReference type="ARBA" id="ARBA00012029"/>
    </source>
</evidence>
<evidence type="ECO:0000256" key="1">
    <source>
        <dbReference type="ARBA" id="ARBA00000983"/>
    </source>
</evidence>
<evidence type="ECO:0000256" key="10">
    <source>
        <dbReference type="ARBA" id="ARBA00023211"/>
    </source>
</evidence>
<evidence type="ECO:0000259" key="11">
    <source>
        <dbReference type="SMART" id="SM00990"/>
    </source>
</evidence>
<dbReference type="InterPro" id="IPR033315">
    <property type="entry name" value="Fan1-like"/>
</dbReference>
<dbReference type="GO" id="GO:0070336">
    <property type="term" value="F:flap-structured DNA binding"/>
    <property type="evidence" value="ECO:0007669"/>
    <property type="project" value="TreeGrafter"/>
</dbReference>
<evidence type="ECO:0000256" key="8">
    <source>
        <dbReference type="ARBA" id="ARBA00022801"/>
    </source>
</evidence>
<keyword evidence="10" id="KW-0464">Manganese</keyword>
<dbReference type="PANTHER" id="PTHR15749">
    <property type="entry name" value="FANCONI-ASSOCIATED NUCLEASE 1"/>
    <property type="match status" value="1"/>
</dbReference>
<dbReference type="InterPro" id="IPR014883">
    <property type="entry name" value="VRR_NUC"/>
</dbReference>
<dbReference type="PANTHER" id="PTHR15749:SF4">
    <property type="entry name" value="FANCONI-ASSOCIATED NUCLEASE 1"/>
    <property type="match status" value="1"/>
</dbReference>
<name>A0A8J7FAT5_9GAMM</name>
<dbReference type="GO" id="GO:0046872">
    <property type="term" value="F:metal ion binding"/>
    <property type="evidence" value="ECO:0007669"/>
    <property type="project" value="UniProtKB-KW"/>
</dbReference>
<dbReference type="InterPro" id="IPR011856">
    <property type="entry name" value="tRNA_endonuc-like_dom_sf"/>
</dbReference>
<proteinExistence type="inferred from homology"/>
<evidence type="ECO:0000256" key="2">
    <source>
        <dbReference type="ARBA" id="ARBA00001936"/>
    </source>
</evidence>
<accession>A0A8J7FAT5</accession>
<dbReference type="InterPro" id="IPR049125">
    <property type="entry name" value="FAN1-like_WH"/>
</dbReference>
<keyword evidence="9" id="KW-0460">Magnesium</keyword>
<dbReference type="GO" id="GO:0017108">
    <property type="term" value="F:5'-flap endonuclease activity"/>
    <property type="evidence" value="ECO:0007669"/>
    <property type="project" value="TreeGrafter"/>
</dbReference>
<dbReference type="GO" id="GO:0008409">
    <property type="term" value="F:5'-3' exonuclease activity"/>
    <property type="evidence" value="ECO:0007669"/>
    <property type="project" value="TreeGrafter"/>
</dbReference>
<keyword evidence="8" id="KW-0378">Hydrolase</keyword>
<comment type="cofactor">
    <cofactor evidence="2">
        <name>Mn(2+)</name>
        <dbReference type="ChEBI" id="CHEBI:29035"/>
    </cofactor>
</comment>
<organism evidence="12 13">
    <name type="scientific">Pontibacterium sinense</name>
    <dbReference type="NCBI Taxonomy" id="2781979"/>
    <lineage>
        <taxon>Bacteria</taxon>
        <taxon>Pseudomonadati</taxon>
        <taxon>Pseudomonadota</taxon>
        <taxon>Gammaproteobacteria</taxon>
        <taxon>Oceanospirillales</taxon>
        <taxon>Oceanospirillaceae</taxon>
        <taxon>Pontibacterium</taxon>
    </lineage>
</organism>
<dbReference type="Gene3D" id="3.40.1350.10">
    <property type="match status" value="1"/>
</dbReference>
<evidence type="ECO:0000313" key="12">
    <source>
        <dbReference type="EMBL" id="MBE9397532.1"/>
    </source>
</evidence>
<comment type="caution">
    <text evidence="12">The sequence shown here is derived from an EMBL/GenBank/DDBJ whole genome shotgun (WGS) entry which is preliminary data.</text>
</comment>